<name>A0ABU8Q0K3_9GAMM</name>
<protein>
    <recommendedName>
        <fullName evidence="4">Type 1 fimbrial protein</fullName>
    </recommendedName>
</protein>
<evidence type="ECO:0000313" key="2">
    <source>
        <dbReference type="EMBL" id="MEJ5047694.1"/>
    </source>
</evidence>
<evidence type="ECO:0000256" key="1">
    <source>
        <dbReference type="SAM" id="SignalP"/>
    </source>
</evidence>
<evidence type="ECO:0000313" key="3">
    <source>
        <dbReference type="Proteomes" id="UP001362100"/>
    </source>
</evidence>
<dbReference type="RefSeq" id="WP_009128496.1">
    <property type="nucleotide sequence ID" value="NZ_JACAWY010000002.1"/>
</dbReference>
<dbReference type="EMBL" id="JBBGZW010000002">
    <property type="protein sequence ID" value="MEJ5047694.1"/>
    <property type="molecule type" value="Genomic_DNA"/>
</dbReference>
<proteinExistence type="predicted"/>
<keyword evidence="3" id="KW-1185">Reference proteome</keyword>
<feature type="chain" id="PRO_5045687841" description="Type 1 fimbrial protein" evidence="1">
    <location>
        <begin position="20"/>
        <end position="91"/>
    </location>
</feature>
<gene>
    <name evidence="2" type="ORF">WH298_21120</name>
</gene>
<reference evidence="2 3" key="1">
    <citation type="submission" date="2023-12" db="EMBL/GenBank/DDBJ databases">
        <title>Gut-associated functions are favored during microbiome assembly across C. elegans life.</title>
        <authorList>
            <person name="Zimmermann J."/>
        </authorList>
    </citation>
    <scope>NUCLEOTIDE SEQUENCE [LARGE SCALE GENOMIC DNA]</scope>
    <source>
        <strain evidence="2 3">BIGb0393</strain>
    </source>
</reference>
<accession>A0ABU8Q0K3</accession>
<organism evidence="2 3">
    <name type="scientific">Pantoea nemavictus</name>
    <dbReference type="NCBI Taxonomy" id="2726955"/>
    <lineage>
        <taxon>Bacteria</taxon>
        <taxon>Pseudomonadati</taxon>
        <taxon>Pseudomonadota</taxon>
        <taxon>Gammaproteobacteria</taxon>
        <taxon>Enterobacterales</taxon>
        <taxon>Erwiniaceae</taxon>
        <taxon>Pantoea</taxon>
    </lineage>
</organism>
<feature type="signal peptide" evidence="1">
    <location>
        <begin position="1"/>
        <end position="19"/>
    </location>
</feature>
<keyword evidence="1" id="KW-0732">Signal</keyword>
<dbReference type="Proteomes" id="UP001362100">
    <property type="component" value="Unassembled WGS sequence"/>
</dbReference>
<evidence type="ECO:0008006" key="4">
    <source>
        <dbReference type="Google" id="ProtNLM"/>
    </source>
</evidence>
<sequence length="91" mass="9963">MLKILVVLSGLVMLQTAMAEGGTINFSGAIVEPACTTSTLLQRTSVTCNREGINKVRTIAFNRQTQTLPYQLGTVIVKTVNNFKIIEVTYK</sequence>
<comment type="caution">
    <text evidence="2">The sequence shown here is derived from an EMBL/GenBank/DDBJ whole genome shotgun (WGS) entry which is preliminary data.</text>
</comment>